<dbReference type="InterPro" id="IPR036034">
    <property type="entry name" value="PDZ_sf"/>
</dbReference>
<dbReference type="Pfam" id="PF00595">
    <property type="entry name" value="PDZ"/>
    <property type="match status" value="1"/>
</dbReference>
<reference evidence="15 16" key="1">
    <citation type="journal article" date="2015" name="Int. J. Syst. Evol. Microbiol.">
        <title>Description of Sphingopyxis fribergensis sp. nov. - a soil bacterium with the ability to degrade styrene and phenylacetic acid.</title>
        <authorList>
            <person name="Oelschlagel M."/>
            <person name="Ruckert C."/>
            <person name="Kalinowski J."/>
            <person name="Schmidt G."/>
            <person name="Schlomann M."/>
            <person name="Tischler D."/>
        </authorList>
    </citation>
    <scope>NUCLEOTIDE SEQUENCE [LARGE SCALE GENOMIC DNA]</scope>
    <source>
        <strain evidence="15 16">Kp5.2</strain>
    </source>
</reference>
<accession>A0A0A7PAP0</accession>
<evidence type="ECO:0000256" key="4">
    <source>
        <dbReference type="ARBA" id="ARBA00013035"/>
    </source>
</evidence>
<dbReference type="EMBL" id="CP009122">
    <property type="protein sequence ID" value="AJA07050.1"/>
    <property type="molecule type" value="Genomic_DNA"/>
</dbReference>
<dbReference type="PANTHER" id="PTHR22939">
    <property type="entry name" value="SERINE PROTEASE FAMILY S1C HTRA-RELATED"/>
    <property type="match status" value="1"/>
</dbReference>
<dbReference type="InterPro" id="IPR001940">
    <property type="entry name" value="Peptidase_S1C"/>
</dbReference>
<dbReference type="EC" id="3.4.21.107" evidence="4"/>
<protein>
    <recommendedName>
        <fullName evidence="5">Probable periplasmic serine endoprotease DegP-like</fullName>
        <ecNumber evidence="4">3.4.21.107</ecNumber>
    </recommendedName>
    <alternativeName>
        <fullName evidence="11">Protease Do</fullName>
    </alternativeName>
</protein>
<keyword evidence="8" id="KW-0378">Hydrolase</keyword>
<evidence type="ECO:0000256" key="8">
    <source>
        <dbReference type="ARBA" id="ARBA00022801"/>
    </source>
</evidence>
<evidence type="ECO:0000256" key="3">
    <source>
        <dbReference type="ARBA" id="ARBA00010541"/>
    </source>
</evidence>
<dbReference type="KEGG" id="sphk:SKP52_00505"/>
<evidence type="ECO:0000256" key="1">
    <source>
        <dbReference type="ARBA" id="ARBA00001772"/>
    </source>
</evidence>
<sequence length="497" mass="51605">MRYVYGITSALLAGGTALALVTQSPVGAQVAQNEKSEIAKVVPRSGAPESFADLVEQLQPAVVNISTKQEVTLGVRLNPFAGTREPITQEQQGGGSGFLISADGYIVTNNHVISGGPRGEEVNQVTVTLTNQKEYKATIVGRDVASDLALLKIEASGLPFVKFADSSTARVGDWVVAIGNPLGLGSTVTAGIISAVQRNIGTGTAYDRYIQTDTAINRGNSGGPLFDLSGNVVGINNMLISPVGANIGVNFAIPADAAIPVINALRAGEKVQRGYLGIGIAPVDEDLAAALGLPKDRGEFIQRVEPDQAGQKAGLKRGDVVTKVNGKDVTPQQTLSYIVSNTKPGTRIPLEIIRDGKTMTIQTVVGTRPPEETLTGSNFDPEEEQTVPEDPTGAADKAIQEELGLSVQVVTPEIARAVGVDAGTKGLVVGAASANSDAGRKGLRRGDVILSANRTPVTTSEALAKAVADAKKAGRDAVLLEILRRGGPSAFVAIRVK</sequence>
<comment type="subcellular location">
    <subcellularLocation>
        <location evidence="2">Periplasm</location>
    </subcellularLocation>
</comment>
<organism evidence="15 16">
    <name type="scientific">Sphingopyxis fribergensis</name>
    <dbReference type="NCBI Taxonomy" id="1515612"/>
    <lineage>
        <taxon>Bacteria</taxon>
        <taxon>Pseudomonadati</taxon>
        <taxon>Pseudomonadota</taxon>
        <taxon>Alphaproteobacteria</taxon>
        <taxon>Sphingomonadales</taxon>
        <taxon>Sphingomonadaceae</taxon>
        <taxon>Sphingopyxis</taxon>
    </lineage>
</organism>
<dbReference type="PRINTS" id="PR00834">
    <property type="entry name" value="PROTEASES2C"/>
</dbReference>
<dbReference type="Gene3D" id="2.40.10.120">
    <property type="match status" value="1"/>
</dbReference>
<dbReference type="InterPro" id="IPR009003">
    <property type="entry name" value="Peptidase_S1_PA"/>
</dbReference>
<keyword evidence="10" id="KW-0346">Stress response</keyword>
<keyword evidence="13" id="KW-0732">Signal</keyword>
<dbReference type="GO" id="GO:0004252">
    <property type="term" value="F:serine-type endopeptidase activity"/>
    <property type="evidence" value="ECO:0007669"/>
    <property type="project" value="InterPro"/>
</dbReference>
<evidence type="ECO:0000256" key="10">
    <source>
        <dbReference type="ARBA" id="ARBA00023016"/>
    </source>
</evidence>
<comment type="catalytic activity">
    <reaction evidence="1">
        <text>Acts on substrates that are at least partially unfolded. The cleavage site P1 residue is normally between a pair of hydrophobic residues, such as Val-|-Val.</text>
        <dbReference type="EC" id="3.4.21.107"/>
    </reaction>
</comment>
<dbReference type="HOGENOM" id="CLU_020120_1_0_5"/>
<dbReference type="PROSITE" id="PS50106">
    <property type="entry name" value="PDZ"/>
    <property type="match status" value="2"/>
</dbReference>
<gene>
    <name evidence="15" type="ORF">SKP52_00505</name>
</gene>
<keyword evidence="7" id="KW-0574">Periplasm</keyword>
<dbReference type="InterPro" id="IPR001478">
    <property type="entry name" value="PDZ"/>
</dbReference>
<evidence type="ECO:0000256" key="11">
    <source>
        <dbReference type="ARBA" id="ARBA00032850"/>
    </source>
</evidence>
<evidence type="ECO:0000256" key="2">
    <source>
        <dbReference type="ARBA" id="ARBA00004418"/>
    </source>
</evidence>
<dbReference type="Pfam" id="PF13365">
    <property type="entry name" value="Trypsin_2"/>
    <property type="match status" value="1"/>
</dbReference>
<dbReference type="SUPFAM" id="SSF50156">
    <property type="entry name" value="PDZ domain-like"/>
    <property type="match status" value="2"/>
</dbReference>
<evidence type="ECO:0000313" key="16">
    <source>
        <dbReference type="Proteomes" id="UP000030907"/>
    </source>
</evidence>
<dbReference type="RefSeq" id="WP_039570505.1">
    <property type="nucleotide sequence ID" value="NZ_CP009122.1"/>
</dbReference>
<dbReference type="Pfam" id="PF13180">
    <property type="entry name" value="PDZ_2"/>
    <property type="match status" value="1"/>
</dbReference>
<feature type="domain" description="PDZ" evidence="14">
    <location>
        <begin position="269"/>
        <end position="338"/>
    </location>
</feature>
<dbReference type="OrthoDB" id="9758917at2"/>
<evidence type="ECO:0000313" key="15">
    <source>
        <dbReference type="EMBL" id="AJA07050.1"/>
    </source>
</evidence>
<evidence type="ECO:0000259" key="14">
    <source>
        <dbReference type="PROSITE" id="PS50106"/>
    </source>
</evidence>
<proteinExistence type="inferred from homology"/>
<dbReference type="GO" id="GO:0006508">
    <property type="term" value="P:proteolysis"/>
    <property type="evidence" value="ECO:0007669"/>
    <property type="project" value="UniProtKB-KW"/>
</dbReference>
<evidence type="ECO:0000256" key="12">
    <source>
        <dbReference type="SAM" id="MobiDB-lite"/>
    </source>
</evidence>
<keyword evidence="16" id="KW-1185">Reference proteome</keyword>
<feature type="signal peptide" evidence="13">
    <location>
        <begin position="1"/>
        <end position="19"/>
    </location>
</feature>
<dbReference type="Gene3D" id="2.30.42.10">
    <property type="match status" value="2"/>
</dbReference>
<evidence type="ECO:0000256" key="7">
    <source>
        <dbReference type="ARBA" id="ARBA00022764"/>
    </source>
</evidence>
<evidence type="ECO:0000256" key="13">
    <source>
        <dbReference type="SAM" id="SignalP"/>
    </source>
</evidence>
<keyword evidence="9" id="KW-0720">Serine protease</keyword>
<dbReference type="SMART" id="SM00228">
    <property type="entry name" value="PDZ"/>
    <property type="match status" value="2"/>
</dbReference>
<dbReference type="PANTHER" id="PTHR22939:SF130">
    <property type="entry name" value="PERIPLASMIC SERINE ENDOPROTEASE DEGP-LIKE-RELATED"/>
    <property type="match status" value="1"/>
</dbReference>
<evidence type="ECO:0000256" key="9">
    <source>
        <dbReference type="ARBA" id="ARBA00022825"/>
    </source>
</evidence>
<evidence type="ECO:0000256" key="5">
    <source>
        <dbReference type="ARBA" id="ARBA00013958"/>
    </source>
</evidence>
<evidence type="ECO:0000256" key="6">
    <source>
        <dbReference type="ARBA" id="ARBA00022670"/>
    </source>
</evidence>
<name>A0A0A7PAP0_9SPHN</name>
<feature type="chain" id="PRO_5002031693" description="Probable periplasmic serine endoprotease DegP-like" evidence="13">
    <location>
        <begin position="20"/>
        <end position="497"/>
    </location>
</feature>
<feature type="region of interest" description="Disordered" evidence="12">
    <location>
        <begin position="368"/>
        <end position="392"/>
    </location>
</feature>
<keyword evidence="6" id="KW-0645">Protease</keyword>
<dbReference type="AlphaFoldDB" id="A0A0A7PAP0"/>
<feature type="domain" description="PDZ" evidence="14">
    <location>
        <begin position="384"/>
        <end position="486"/>
    </location>
</feature>
<dbReference type="SUPFAM" id="SSF50494">
    <property type="entry name" value="Trypsin-like serine proteases"/>
    <property type="match status" value="1"/>
</dbReference>
<dbReference type="Proteomes" id="UP000030907">
    <property type="component" value="Chromosome"/>
</dbReference>
<dbReference type="STRING" id="1515612.SKP52_00505"/>
<comment type="similarity">
    <text evidence="3">Belongs to the peptidase S1C family.</text>
</comment>